<reference evidence="6" key="1">
    <citation type="submission" date="2016-10" db="EMBL/GenBank/DDBJ databases">
        <authorList>
            <person name="Varghese N."/>
            <person name="Submissions S."/>
        </authorList>
    </citation>
    <scope>NUCLEOTIDE SEQUENCE [LARGE SCALE GENOMIC DNA]</scope>
    <source>
        <strain evidence="6">Z-7934</strain>
    </source>
</reference>
<proteinExistence type="predicted"/>
<evidence type="ECO:0000256" key="2">
    <source>
        <dbReference type="ARBA" id="ARBA00022741"/>
    </source>
</evidence>
<dbReference type="PROSITE" id="PS50893">
    <property type="entry name" value="ABC_TRANSPORTER_2"/>
    <property type="match status" value="1"/>
</dbReference>
<dbReference type="InterPro" id="IPR017871">
    <property type="entry name" value="ABC_transporter-like_CS"/>
</dbReference>
<dbReference type="Gene3D" id="3.40.50.300">
    <property type="entry name" value="P-loop containing nucleotide triphosphate hydrolases"/>
    <property type="match status" value="1"/>
</dbReference>
<evidence type="ECO:0000259" key="4">
    <source>
        <dbReference type="PROSITE" id="PS50893"/>
    </source>
</evidence>
<sequence>MIRCEAVTKSFGKNKALNNCSFEISGPTLTGVIGVNGAGKTSLLKMLAGFLKPDSGEAYVLDQPAFHSMMVAQNLILIEEGMPFYPNAVLSELVDSYHRFYGNFSKPLAQKLIDYFQLNPAQPYQKLSKGMASRFRVVLGLAAQAPITLLDEPNTGMDPSMRKDLYQLILKDYIKNPRIMLISSHYLGEIEQTLEEILLIHKGAVMKHDCLESFQSSLISLQGRPEKIAALEKKVKTYDQKDYGPGQRQIILRTSDFEELGLSEEEKQLELEVKGISSEDCFIYLTKQEGGNLNDIYDS</sequence>
<dbReference type="Pfam" id="PF00005">
    <property type="entry name" value="ABC_tran"/>
    <property type="match status" value="1"/>
</dbReference>
<dbReference type="PANTHER" id="PTHR42939">
    <property type="entry name" value="ABC TRANSPORTER ATP-BINDING PROTEIN ALBC-RELATED"/>
    <property type="match status" value="1"/>
</dbReference>
<evidence type="ECO:0000313" key="6">
    <source>
        <dbReference type="Proteomes" id="UP000199287"/>
    </source>
</evidence>
<dbReference type="AlphaFoldDB" id="A0A1I3EHN7"/>
<feature type="domain" description="ABC transporter" evidence="4">
    <location>
        <begin position="2"/>
        <end position="227"/>
    </location>
</feature>
<gene>
    <name evidence="5" type="ORF">SAMN05192551_1055</name>
</gene>
<dbReference type="SMART" id="SM00382">
    <property type="entry name" value="AAA"/>
    <property type="match status" value="1"/>
</dbReference>
<dbReference type="Proteomes" id="UP000199287">
    <property type="component" value="Unassembled WGS sequence"/>
</dbReference>
<dbReference type="EMBL" id="FOQA01000005">
    <property type="protein sequence ID" value="SFH98360.1"/>
    <property type="molecule type" value="Genomic_DNA"/>
</dbReference>
<evidence type="ECO:0000313" key="5">
    <source>
        <dbReference type="EMBL" id="SFH98360.1"/>
    </source>
</evidence>
<keyword evidence="2" id="KW-0547">Nucleotide-binding</keyword>
<dbReference type="InterPro" id="IPR003439">
    <property type="entry name" value="ABC_transporter-like_ATP-bd"/>
</dbReference>
<dbReference type="PANTHER" id="PTHR42939:SF1">
    <property type="entry name" value="ABC TRANSPORTER ATP-BINDING PROTEIN ALBC-RELATED"/>
    <property type="match status" value="1"/>
</dbReference>
<dbReference type="InterPro" id="IPR003593">
    <property type="entry name" value="AAA+_ATPase"/>
</dbReference>
<dbReference type="GO" id="GO:0016887">
    <property type="term" value="F:ATP hydrolysis activity"/>
    <property type="evidence" value="ECO:0007669"/>
    <property type="project" value="InterPro"/>
</dbReference>
<keyword evidence="3 5" id="KW-0067">ATP-binding</keyword>
<keyword evidence="6" id="KW-1185">Reference proteome</keyword>
<evidence type="ECO:0000256" key="3">
    <source>
        <dbReference type="ARBA" id="ARBA00022840"/>
    </source>
</evidence>
<keyword evidence="1" id="KW-0813">Transport</keyword>
<accession>A0A1I3EHN7</accession>
<dbReference type="InterPro" id="IPR027417">
    <property type="entry name" value="P-loop_NTPase"/>
</dbReference>
<organism evidence="5 6">
    <name type="scientific">Tindallia magadiensis</name>
    <dbReference type="NCBI Taxonomy" id="69895"/>
    <lineage>
        <taxon>Bacteria</taxon>
        <taxon>Bacillati</taxon>
        <taxon>Bacillota</taxon>
        <taxon>Clostridia</taxon>
        <taxon>Peptostreptococcales</taxon>
        <taxon>Tindalliaceae</taxon>
        <taxon>Tindallia</taxon>
    </lineage>
</organism>
<dbReference type="GO" id="GO:0005524">
    <property type="term" value="F:ATP binding"/>
    <property type="evidence" value="ECO:0007669"/>
    <property type="project" value="UniProtKB-KW"/>
</dbReference>
<dbReference type="CDD" id="cd03230">
    <property type="entry name" value="ABC_DR_subfamily_A"/>
    <property type="match status" value="1"/>
</dbReference>
<dbReference type="SUPFAM" id="SSF52540">
    <property type="entry name" value="P-loop containing nucleoside triphosphate hydrolases"/>
    <property type="match status" value="1"/>
</dbReference>
<dbReference type="InterPro" id="IPR051782">
    <property type="entry name" value="ABC_Transporter_VariousFunc"/>
</dbReference>
<dbReference type="STRING" id="69895.SAMN05192551_1055"/>
<dbReference type="OrthoDB" id="9804819at2"/>
<dbReference type="PROSITE" id="PS00211">
    <property type="entry name" value="ABC_TRANSPORTER_1"/>
    <property type="match status" value="1"/>
</dbReference>
<name>A0A1I3EHN7_9FIRM</name>
<protein>
    <submittedName>
        <fullName evidence="5">ABC-2 type transport system ATP-binding protein</fullName>
    </submittedName>
</protein>
<evidence type="ECO:0000256" key="1">
    <source>
        <dbReference type="ARBA" id="ARBA00022448"/>
    </source>
</evidence>
<dbReference type="RefSeq" id="WP_093371862.1">
    <property type="nucleotide sequence ID" value="NZ_FOQA01000005.1"/>
</dbReference>